<dbReference type="RefSeq" id="WP_149404319.1">
    <property type="nucleotide sequence ID" value="NZ_BIXY01000116.1"/>
</dbReference>
<evidence type="ECO:0008006" key="3">
    <source>
        <dbReference type="Google" id="ProtNLM"/>
    </source>
</evidence>
<dbReference type="Gene3D" id="3.10.20.30">
    <property type="match status" value="1"/>
</dbReference>
<comment type="caution">
    <text evidence="1">The sequence shown here is derived from an EMBL/GenBank/DDBJ whole genome shotgun (WGS) entry which is preliminary data.</text>
</comment>
<organism evidence="1 2">
    <name type="scientific">Dictyobacter arantiisoli</name>
    <dbReference type="NCBI Taxonomy" id="2014874"/>
    <lineage>
        <taxon>Bacteria</taxon>
        <taxon>Bacillati</taxon>
        <taxon>Chloroflexota</taxon>
        <taxon>Ktedonobacteria</taxon>
        <taxon>Ktedonobacterales</taxon>
        <taxon>Dictyobacteraceae</taxon>
        <taxon>Dictyobacter</taxon>
    </lineage>
</organism>
<dbReference type="Proteomes" id="UP000322530">
    <property type="component" value="Unassembled WGS sequence"/>
</dbReference>
<proteinExistence type="predicted"/>
<dbReference type="AlphaFoldDB" id="A0A5A5TJH3"/>
<evidence type="ECO:0000313" key="2">
    <source>
        <dbReference type="Proteomes" id="UP000322530"/>
    </source>
</evidence>
<dbReference type="EMBL" id="BIXY01000116">
    <property type="protein sequence ID" value="GCF11492.1"/>
    <property type="molecule type" value="Genomic_DNA"/>
</dbReference>
<protein>
    <recommendedName>
        <fullName evidence="3">Molybdopterin synthase sulfur carrier subunit</fullName>
    </recommendedName>
</protein>
<gene>
    <name evidence="1" type="ORF">KDI_50560</name>
</gene>
<dbReference type="PANTHER" id="PTHR38031">
    <property type="entry name" value="SULFUR CARRIER PROTEIN SLR0821-RELATED"/>
    <property type="match status" value="1"/>
</dbReference>
<dbReference type="SUPFAM" id="SSF54285">
    <property type="entry name" value="MoaD/ThiS"/>
    <property type="match status" value="1"/>
</dbReference>
<dbReference type="OrthoDB" id="9156098at2"/>
<accession>A0A5A5TJH3</accession>
<dbReference type="InterPro" id="IPR012675">
    <property type="entry name" value="Beta-grasp_dom_sf"/>
</dbReference>
<dbReference type="Pfam" id="PF02597">
    <property type="entry name" value="ThiS"/>
    <property type="match status" value="1"/>
</dbReference>
<keyword evidence="2" id="KW-1185">Reference proteome</keyword>
<dbReference type="InterPro" id="IPR052045">
    <property type="entry name" value="Sulfur_Carrier/Prot_Modifier"/>
</dbReference>
<evidence type="ECO:0000313" key="1">
    <source>
        <dbReference type="EMBL" id="GCF11492.1"/>
    </source>
</evidence>
<reference evidence="1 2" key="1">
    <citation type="submission" date="2019-01" db="EMBL/GenBank/DDBJ databases">
        <title>Draft genome sequence of Dictyobacter sp. Uno17.</title>
        <authorList>
            <person name="Wang C.M."/>
            <person name="Zheng Y."/>
            <person name="Sakai Y."/>
            <person name="Abe K."/>
            <person name="Yokota A."/>
            <person name="Yabe S."/>
        </authorList>
    </citation>
    <scope>NUCLEOTIDE SEQUENCE [LARGE SCALE GENOMIC DNA]</scope>
    <source>
        <strain evidence="1 2">Uno17</strain>
    </source>
</reference>
<name>A0A5A5TJH3_9CHLR</name>
<dbReference type="InterPro" id="IPR016155">
    <property type="entry name" value="Mopterin_synth/thiamin_S_b"/>
</dbReference>
<dbReference type="InterPro" id="IPR003749">
    <property type="entry name" value="ThiS/MoaD-like"/>
</dbReference>
<sequence>MSDEEMSIATLRLPSTLSAYSGGKSQISLPANTVEQLLTALKLAHPLLWERLCTEEGAIREHVRIFVDNQLVSGNDGLKTDLEPGQEVIVLPTTFNV</sequence>
<dbReference type="PANTHER" id="PTHR38031:SF1">
    <property type="entry name" value="SULFUR CARRIER PROTEIN CYSO"/>
    <property type="match status" value="1"/>
</dbReference>